<keyword evidence="3" id="KW-1185">Reference proteome</keyword>
<comment type="caution">
    <text evidence="2">The sequence shown here is derived from an EMBL/GenBank/DDBJ whole genome shotgun (WGS) entry which is preliminary data.</text>
</comment>
<dbReference type="InterPro" id="IPR025351">
    <property type="entry name" value="Pvc16_N"/>
</dbReference>
<sequence>MINLAMIHLRDDLNTHLSNQLGVSEDLVVLGPLTDAQGQPTAQTRNRLAMFVTNIQTGSGTAVPSGVRMTDRTATSPQSWAITANFMIASGYDTYEEGLKLLSSAVKFFAFEKNYTPQSAPSVPIPIQNLRIEPVDIDTADIGPVWAVFGGRYVPSAMYKLTALGPYDSIQTTDPTITGIDRESSS</sequence>
<evidence type="ECO:0000313" key="2">
    <source>
        <dbReference type="EMBL" id="MCF2872564.1"/>
    </source>
</evidence>
<name>A0ABS9D1R0_9RHOB</name>
<evidence type="ECO:0000259" key="1">
    <source>
        <dbReference type="Pfam" id="PF14065"/>
    </source>
</evidence>
<evidence type="ECO:0000313" key="3">
    <source>
        <dbReference type="Proteomes" id="UP001200557"/>
    </source>
</evidence>
<accession>A0ABS9D1R0</accession>
<dbReference type="RefSeq" id="WP_235226887.1">
    <property type="nucleotide sequence ID" value="NZ_JAKGAQ010000004.1"/>
</dbReference>
<feature type="domain" description="Pvc16 N-terminal" evidence="1">
    <location>
        <begin position="9"/>
        <end position="166"/>
    </location>
</feature>
<protein>
    <submittedName>
        <fullName evidence="2">DUF4255 domain-containing protein</fullName>
    </submittedName>
</protein>
<gene>
    <name evidence="2" type="ORF">L0664_15920</name>
</gene>
<dbReference type="Proteomes" id="UP001200557">
    <property type="component" value="Unassembled WGS sequence"/>
</dbReference>
<proteinExistence type="predicted"/>
<dbReference type="Pfam" id="PF14065">
    <property type="entry name" value="Pvc16_N"/>
    <property type="match status" value="1"/>
</dbReference>
<dbReference type="EMBL" id="JAKGAQ010000004">
    <property type="protein sequence ID" value="MCF2872564.1"/>
    <property type="molecule type" value="Genomic_DNA"/>
</dbReference>
<reference evidence="2 3" key="1">
    <citation type="submission" date="2022-01" db="EMBL/GenBank/DDBJ databases">
        <title>Octadecabacter sp. nov., isolated from a marine alga.</title>
        <authorList>
            <person name="Jin M.S."/>
            <person name="Kim H.M."/>
            <person name="Han D.M."/>
            <person name="Jung J.J."/>
            <person name="Jeon C.O."/>
        </authorList>
    </citation>
    <scope>NUCLEOTIDE SEQUENCE [LARGE SCALE GENOMIC DNA]</scope>
    <source>
        <strain evidence="2 3">G9-8</strain>
    </source>
</reference>
<organism evidence="2 3">
    <name type="scientific">Octadecabacter dasysiphoniae</name>
    <dbReference type="NCBI Taxonomy" id="2909341"/>
    <lineage>
        <taxon>Bacteria</taxon>
        <taxon>Pseudomonadati</taxon>
        <taxon>Pseudomonadota</taxon>
        <taxon>Alphaproteobacteria</taxon>
        <taxon>Rhodobacterales</taxon>
        <taxon>Roseobacteraceae</taxon>
        <taxon>Octadecabacter</taxon>
    </lineage>
</organism>